<organism evidence="3 4">
    <name type="scientific">Physocladia obscura</name>
    <dbReference type="NCBI Taxonomy" id="109957"/>
    <lineage>
        <taxon>Eukaryota</taxon>
        <taxon>Fungi</taxon>
        <taxon>Fungi incertae sedis</taxon>
        <taxon>Chytridiomycota</taxon>
        <taxon>Chytridiomycota incertae sedis</taxon>
        <taxon>Chytridiomycetes</taxon>
        <taxon>Chytridiales</taxon>
        <taxon>Chytriomycetaceae</taxon>
        <taxon>Physocladia</taxon>
    </lineage>
</organism>
<accession>A0AAD5SSL1</accession>
<evidence type="ECO:0000256" key="1">
    <source>
        <dbReference type="SAM" id="MobiDB-lite"/>
    </source>
</evidence>
<dbReference type="SMART" id="SM00248">
    <property type="entry name" value="ANK"/>
    <property type="match status" value="4"/>
</dbReference>
<evidence type="ECO:0000313" key="3">
    <source>
        <dbReference type="EMBL" id="KAJ3100577.1"/>
    </source>
</evidence>
<keyword evidence="4" id="KW-1185">Reference proteome</keyword>
<feature type="domain" description="F-box" evidence="2">
    <location>
        <begin position="274"/>
        <end position="323"/>
    </location>
</feature>
<gene>
    <name evidence="3" type="ORF">HK100_004688</name>
</gene>
<sequence>MPISWVGTDGKDKELSDPHRCSKTIENGQQEVKYWTSGYTTYCFLCGVTPLKGDTRNYRDDGDPNCGKERVARRWDDWFIDTVQVLKERDGKATLFGQADWGGVWHCKGGDDGNYNWTGVGLHSACFLILVSRVWAEYPKCNDGQFNKIMKVLAEWLFEHWDQMTFRGKIGGLDYGITTPRMNQDWDLVTGEEWLLCNPILLPPLQVMNVQERTNFPAGLAYFDHVQMTLLTSMVSVCQPFYRRAGALKNPMHLDPFTSPTTPYFLHSKRSIDWSPFIFTPDDIILVIFSYLDSRSLARLEQVHPRFANLIHSQPANFLWRQFCIQENLLVLYPDGITRTLHTTYIPKNLLCNWRQFYVDCQKSPHVRNLKRIQSMVDRLFSICMTDVDRGLRNLNENESDSESAEFDETESEKPESDKEELWKEWLNDAFKSKDRCLADLYVHDVHSLDDASEIKAQMLKLIVELTCENGWDDILDTFHHMGLLDGHDPERLYMIASSHGQSETLHALLNIFKFQGDLGKSLSLAFFGNHIHLAREILSLDQIPIDPSFAFDSVMNLKHMYSSEKNINLFESELFETVLQRMKERERGKRHPFNPKAFAESGPDSYLLKQPQEPIDHINYAMQIAVGTGSINAVNLLIKYFPELQNCALLSDGRTALYFAISEHQDTMVIHLHQLGTPLIVNTLTLMPPLFLALGNVQMLRVLVSLGSNPLETWPDSSGSDFFGKPITPGSSLLHAAAIHNALSALYFLIKEANVPINTSDASGNTALHICAASKIEPNKNIPTSKWIPRLQLLDNLCLLAPPFASFTRQGLITTLEAVQDSLWTHFLELGYTVVTHDSIQYLELPDGQHQHPASLNVVFNKIFGRLNKDFFFAWLRPDMVIPFYRKTGKDMYSMNFVSSQVSVRLLVALGANVGVLNGEEKWAI</sequence>
<reference evidence="3" key="1">
    <citation type="submission" date="2020-05" db="EMBL/GenBank/DDBJ databases">
        <title>Phylogenomic resolution of chytrid fungi.</title>
        <authorList>
            <person name="Stajich J.E."/>
            <person name="Amses K."/>
            <person name="Simmons R."/>
            <person name="Seto K."/>
            <person name="Myers J."/>
            <person name="Bonds A."/>
            <person name="Quandt C.A."/>
            <person name="Barry K."/>
            <person name="Liu P."/>
            <person name="Grigoriev I."/>
            <person name="Longcore J.E."/>
            <person name="James T.Y."/>
        </authorList>
    </citation>
    <scope>NUCLEOTIDE SEQUENCE</scope>
    <source>
        <strain evidence="3">JEL0513</strain>
    </source>
</reference>
<dbReference type="PROSITE" id="PS50181">
    <property type="entry name" value="FBOX"/>
    <property type="match status" value="1"/>
</dbReference>
<proteinExistence type="predicted"/>
<dbReference type="Pfam" id="PF13637">
    <property type="entry name" value="Ank_4"/>
    <property type="match status" value="1"/>
</dbReference>
<comment type="caution">
    <text evidence="3">The sequence shown here is derived from an EMBL/GenBank/DDBJ whole genome shotgun (WGS) entry which is preliminary data.</text>
</comment>
<dbReference type="InterPro" id="IPR002110">
    <property type="entry name" value="Ankyrin_rpt"/>
</dbReference>
<feature type="region of interest" description="Disordered" evidence="1">
    <location>
        <begin position="395"/>
        <end position="420"/>
    </location>
</feature>
<dbReference type="SMART" id="SM00256">
    <property type="entry name" value="FBOX"/>
    <property type="match status" value="1"/>
</dbReference>
<dbReference type="Gene3D" id="1.20.1280.50">
    <property type="match status" value="1"/>
</dbReference>
<dbReference type="AlphaFoldDB" id="A0AAD5SSL1"/>
<feature type="compositionally biased region" description="Acidic residues" evidence="1">
    <location>
        <begin position="398"/>
        <end position="411"/>
    </location>
</feature>
<dbReference type="Pfam" id="PF12937">
    <property type="entry name" value="F-box-like"/>
    <property type="match status" value="1"/>
</dbReference>
<dbReference type="InterPro" id="IPR036770">
    <property type="entry name" value="Ankyrin_rpt-contain_sf"/>
</dbReference>
<dbReference type="Gene3D" id="1.25.40.20">
    <property type="entry name" value="Ankyrin repeat-containing domain"/>
    <property type="match status" value="1"/>
</dbReference>
<evidence type="ECO:0000259" key="2">
    <source>
        <dbReference type="PROSITE" id="PS50181"/>
    </source>
</evidence>
<dbReference type="Proteomes" id="UP001211907">
    <property type="component" value="Unassembled WGS sequence"/>
</dbReference>
<dbReference type="SUPFAM" id="SSF81383">
    <property type="entry name" value="F-box domain"/>
    <property type="match status" value="1"/>
</dbReference>
<evidence type="ECO:0000313" key="4">
    <source>
        <dbReference type="Proteomes" id="UP001211907"/>
    </source>
</evidence>
<dbReference type="EMBL" id="JADGJH010002272">
    <property type="protein sequence ID" value="KAJ3100577.1"/>
    <property type="molecule type" value="Genomic_DNA"/>
</dbReference>
<protein>
    <recommendedName>
        <fullName evidence="2">F-box domain-containing protein</fullName>
    </recommendedName>
</protein>
<dbReference type="InterPro" id="IPR001810">
    <property type="entry name" value="F-box_dom"/>
</dbReference>
<name>A0AAD5SSL1_9FUNG</name>
<dbReference type="InterPro" id="IPR036047">
    <property type="entry name" value="F-box-like_dom_sf"/>
</dbReference>
<dbReference type="SUPFAM" id="SSF48403">
    <property type="entry name" value="Ankyrin repeat"/>
    <property type="match status" value="1"/>
</dbReference>